<evidence type="ECO:0000313" key="2">
    <source>
        <dbReference type="EMBL" id="GAG12347.1"/>
    </source>
</evidence>
<proteinExistence type="predicted"/>
<dbReference type="InterPro" id="IPR000787">
    <property type="entry name" value="Peptidase_M29"/>
</dbReference>
<feature type="non-terminal residue" evidence="2">
    <location>
        <position position="1"/>
    </location>
</feature>
<evidence type="ECO:0008006" key="3">
    <source>
        <dbReference type="Google" id="ProtNLM"/>
    </source>
</evidence>
<keyword evidence="1" id="KW-0479">Metal-binding</keyword>
<dbReference type="PANTHER" id="PTHR34448:SF1">
    <property type="entry name" value="BLL6088 PROTEIN"/>
    <property type="match status" value="1"/>
</dbReference>
<accession>X0VMC6</accession>
<dbReference type="GO" id="GO:0006508">
    <property type="term" value="P:proteolysis"/>
    <property type="evidence" value="ECO:0007669"/>
    <property type="project" value="InterPro"/>
</dbReference>
<dbReference type="EMBL" id="BARS01027487">
    <property type="protein sequence ID" value="GAG12347.1"/>
    <property type="molecule type" value="Genomic_DNA"/>
</dbReference>
<name>X0VMC6_9ZZZZ</name>
<dbReference type="AlphaFoldDB" id="X0VMC6"/>
<evidence type="ECO:0000256" key="1">
    <source>
        <dbReference type="ARBA" id="ARBA00022723"/>
    </source>
</evidence>
<organism evidence="2">
    <name type="scientific">marine sediment metagenome</name>
    <dbReference type="NCBI Taxonomy" id="412755"/>
    <lineage>
        <taxon>unclassified sequences</taxon>
        <taxon>metagenomes</taxon>
        <taxon>ecological metagenomes</taxon>
    </lineage>
</organism>
<dbReference type="PANTHER" id="PTHR34448">
    <property type="entry name" value="AMINOPEPTIDASE"/>
    <property type="match status" value="1"/>
</dbReference>
<comment type="caution">
    <text evidence="2">The sequence shown here is derived from an EMBL/GenBank/DDBJ whole genome shotgun (WGS) entry which is preliminary data.</text>
</comment>
<dbReference type="GO" id="GO:0004177">
    <property type="term" value="F:aminopeptidase activity"/>
    <property type="evidence" value="ECO:0007669"/>
    <property type="project" value="InterPro"/>
</dbReference>
<dbReference type="Pfam" id="PF02073">
    <property type="entry name" value="Peptidase_M29"/>
    <property type="match status" value="1"/>
</dbReference>
<dbReference type="GO" id="GO:0046872">
    <property type="term" value="F:metal ion binding"/>
    <property type="evidence" value="ECO:0007669"/>
    <property type="project" value="UniProtKB-KW"/>
</dbReference>
<reference evidence="2" key="1">
    <citation type="journal article" date="2014" name="Front. Microbiol.">
        <title>High frequency of phylogenetically diverse reductive dehalogenase-homologous genes in deep subseafloor sedimentary metagenomes.</title>
        <authorList>
            <person name="Kawai M."/>
            <person name="Futagami T."/>
            <person name="Toyoda A."/>
            <person name="Takaki Y."/>
            <person name="Nishi S."/>
            <person name="Hori S."/>
            <person name="Arai W."/>
            <person name="Tsubouchi T."/>
            <person name="Morono Y."/>
            <person name="Uchiyama I."/>
            <person name="Ito T."/>
            <person name="Fujiyama A."/>
            <person name="Inagaki F."/>
            <person name="Takami H."/>
        </authorList>
    </citation>
    <scope>NUCLEOTIDE SEQUENCE</scope>
    <source>
        <strain evidence="2">Expedition CK06-06</strain>
    </source>
</reference>
<gene>
    <name evidence="2" type="ORF">S01H1_43175</name>
</gene>
<protein>
    <recommendedName>
        <fullName evidence="3">Aminopeptidase</fullName>
    </recommendedName>
</protein>
<sequence>DQAQEAAMSLEEYEDFVFNSCLLDKKEPVTEWKKIDKHQQKICEFLNQVSTIHILGENTDLLLKVKNRKWINCSGKLNMPDGEVFTGPLENSANGTIRFTYPGIVSGREVEDITLTFKDGKVVKATAAKGDELLQQMLKIEGVDRIGEVAIGTNYRITQFSKNMLFDEKMGGTIHMALGASYPESGGLNKSAIHWDMVKDMKKEAEIYADNKLFYKNGKFLIR</sequence>
<dbReference type="InterPro" id="IPR052170">
    <property type="entry name" value="M29_Exopeptidase"/>
</dbReference>
<dbReference type="SUPFAM" id="SSF144052">
    <property type="entry name" value="Thermophilic metalloprotease-like"/>
    <property type="match status" value="1"/>
</dbReference>